<feature type="binding site" evidence="8">
    <location>
        <position position="108"/>
    </location>
    <ligand>
        <name>carbamoyl phosphate</name>
        <dbReference type="ChEBI" id="CHEBI:58228"/>
    </ligand>
</feature>
<dbReference type="InterPro" id="IPR024904">
    <property type="entry name" value="OTCase_ArgI"/>
</dbReference>
<dbReference type="NCBIfam" id="TIGR00658">
    <property type="entry name" value="orni_carb_tr"/>
    <property type="match status" value="1"/>
</dbReference>
<dbReference type="SUPFAM" id="SSF53671">
    <property type="entry name" value="Aspartate/ornithine carbamoyltransferase"/>
    <property type="match status" value="1"/>
</dbReference>
<dbReference type="GO" id="GO:0042450">
    <property type="term" value="P:L-arginine biosynthetic process via ornithine"/>
    <property type="evidence" value="ECO:0007669"/>
    <property type="project" value="UniProtKB-UniRule"/>
</dbReference>
<dbReference type="Pfam" id="PF00185">
    <property type="entry name" value="OTCace"/>
    <property type="match status" value="1"/>
</dbReference>
<keyword evidence="6 8" id="KW-0808">Transferase</keyword>
<evidence type="ECO:0000259" key="9">
    <source>
        <dbReference type="Pfam" id="PF00185"/>
    </source>
</evidence>
<keyword evidence="5 8" id="KW-0963">Cytoplasm</keyword>
<dbReference type="GO" id="GO:0016597">
    <property type="term" value="F:amino acid binding"/>
    <property type="evidence" value="ECO:0007669"/>
    <property type="project" value="InterPro"/>
</dbReference>
<reference evidence="11" key="1">
    <citation type="journal article" date="2014" name="Int. J. Syst. Evol. Microbiol.">
        <title>Complete genome sequence of Corynebacterium casei LMG S-19264T (=DSM 44701T), isolated from a smear-ripened cheese.</title>
        <authorList>
            <consortium name="US DOE Joint Genome Institute (JGI-PGF)"/>
            <person name="Walter F."/>
            <person name="Albersmeier A."/>
            <person name="Kalinowski J."/>
            <person name="Ruckert C."/>
        </authorList>
    </citation>
    <scope>NUCLEOTIDE SEQUENCE</scope>
    <source>
        <strain evidence="11">JCM 3172</strain>
    </source>
</reference>
<evidence type="ECO:0000256" key="7">
    <source>
        <dbReference type="ARBA" id="ARBA00048772"/>
    </source>
</evidence>
<evidence type="ECO:0000256" key="6">
    <source>
        <dbReference type="ARBA" id="ARBA00022679"/>
    </source>
</evidence>
<feature type="binding site" evidence="8">
    <location>
        <begin position="135"/>
        <end position="138"/>
    </location>
    <ligand>
        <name>carbamoyl phosphate</name>
        <dbReference type="ChEBI" id="CHEBI:58228"/>
    </ligand>
</feature>
<comment type="catalytic activity">
    <reaction evidence="7 8">
        <text>carbamoyl phosphate + L-ornithine = L-citrulline + phosphate + H(+)</text>
        <dbReference type="Rhea" id="RHEA:19513"/>
        <dbReference type="ChEBI" id="CHEBI:15378"/>
        <dbReference type="ChEBI" id="CHEBI:43474"/>
        <dbReference type="ChEBI" id="CHEBI:46911"/>
        <dbReference type="ChEBI" id="CHEBI:57743"/>
        <dbReference type="ChEBI" id="CHEBI:58228"/>
        <dbReference type="EC" id="2.1.3.3"/>
    </reaction>
</comment>
<evidence type="ECO:0000259" key="10">
    <source>
        <dbReference type="Pfam" id="PF02729"/>
    </source>
</evidence>
<dbReference type="NCBIfam" id="NF001986">
    <property type="entry name" value="PRK00779.1"/>
    <property type="match status" value="1"/>
</dbReference>
<feature type="binding site" evidence="8">
    <location>
        <position position="84"/>
    </location>
    <ligand>
        <name>carbamoyl phosphate</name>
        <dbReference type="ChEBI" id="CHEBI:58228"/>
    </ligand>
</feature>
<dbReference type="InterPro" id="IPR036901">
    <property type="entry name" value="Asp/Orn_carbamoylTrfase_sf"/>
</dbReference>
<dbReference type="InterPro" id="IPR006131">
    <property type="entry name" value="Asp_carbamoyltransf_Asp/Orn-bd"/>
</dbReference>
<evidence type="ECO:0000256" key="4">
    <source>
        <dbReference type="ARBA" id="ARBA00013007"/>
    </source>
</evidence>
<evidence type="ECO:0000256" key="1">
    <source>
        <dbReference type="ARBA" id="ARBA00003822"/>
    </source>
</evidence>
<proteinExistence type="inferred from homology"/>
<dbReference type="HAMAP" id="MF_01109">
    <property type="entry name" value="OTCase"/>
    <property type="match status" value="1"/>
</dbReference>
<dbReference type="InterPro" id="IPR006132">
    <property type="entry name" value="Asp/Orn_carbamoyltranf_P-bd"/>
</dbReference>
<dbReference type="InterPro" id="IPR006130">
    <property type="entry name" value="Asp/Orn_carbamoylTrfase"/>
</dbReference>
<dbReference type="InterPro" id="IPR002292">
    <property type="entry name" value="Orn/put_carbamltrans"/>
</dbReference>
<dbReference type="Proteomes" id="UP000619486">
    <property type="component" value="Unassembled WGS sequence"/>
</dbReference>
<dbReference type="GO" id="GO:0005737">
    <property type="term" value="C:cytoplasm"/>
    <property type="evidence" value="ECO:0007669"/>
    <property type="project" value="UniProtKB-SubCell"/>
</dbReference>
<accession>A0A918GXX2</accession>
<comment type="similarity">
    <text evidence="3 8">Belongs to the aspartate/ornithine carbamoyltransferase superfamily. OTCase family.</text>
</comment>
<dbReference type="EC" id="2.1.3.3" evidence="4 8"/>
<dbReference type="RefSeq" id="WP_019890135.1">
    <property type="nucleotide sequence ID" value="NZ_BMQQ01000002.1"/>
</dbReference>
<protein>
    <recommendedName>
        <fullName evidence="4 8">Ornithine carbamoyltransferase</fullName>
        <shortName evidence="8">OTCase</shortName>
        <ecNumber evidence="4 8">2.1.3.3</ecNumber>
    </recommendedName>
</protein>
<comment type="subcellular location">
    <subcellularLocation>
        <location evidence="2 8">Cytoplasm</location>
    </subcellularLocation>
</comment>
<dbReference type="PRINTS" id="PR00100">
    <property type="entry name" value="AOTCASE"/>
</dbReference>
<feature type="binding site" evidence="8">
    <location>
        <begin position="236"/>
        <end position="237"/>
    </location>
    <ligand>
        <name>L-ornithine</name>
        <dbReference type="ChEBI" id="CHEBI:46911"/>
    </ligand>
</feature>
<dbReference type="PANTHER" id="PTHR45753:SF2">
    <property type="entry name" value="ORNITHINE CARBAMOYLTRANSFERASE"/>
    <property type="match status" value="1"/>
</dbReference>
<feature type="binding site" evidence="8">
    <location>
        <begin position="274"/>
        <end position="275"/>
    </location>
    <ligand>
        <name>carbamoyl phosphate</name>
        <dbReference type="ChEBI" id="CHEBI:58228"/>
    </ligand>
</feature>
<comment type="caution">
    <text evidence="11">The sequence shown here is derived from an EMBL/GenBank/DDBJ whole genome shotgun (WGS) entry which is preliminary data.</text>
</comment>
<dbReference type="Pfam" id="PF02729">
    <property type="entry name" value="OTCace_N"/>
    <property type="match status" value="1"/>
</dbReference>
<organism evidence="11 12">
    <name type="scientific">Streptomyces purpureus</name>
    <dbReference type="NCBI Taxonomy" id="1951"/>
    <lineage>
        <taxon>Bacteria</taxon>
        <taxon>Bacillati</taxon>
        <taxon>Actinomycetota</taxon>
        <taxon>Actinomycetes</taxon>
        <taxon>Kitasatosporales</taxon>
        <taxon>Streptomycetaceae</taxon>
        <taxon>Streptomyces</taxon>
    </lineage>
</organism>
<evidence type="ECO:0000313" key="12">
    <source>
        <dbReference type="Proteomes" id="UP000619486"/>
    </source>
</evidence>
<evidence type="ECO:0000256" key="2">
    <source>
        <dbReference type="ARBA" id="ARBA00004496"/>
    </source>
</evidence>
<feature type="binding site" evidence="8">
    <location>
        <begin position="57"/>
        <end position="60"/>
    </location>
    <ligand>
        <name>carbamoyl phosphate</name>
        <dbReference type="ChEBI" id="CHEBI:58228"/>
    </ligand>
</feature>
<dbReference type="PANTHER" id="PTHR45753">
    <property type="entry name" value="ORNITHINE CARBAMOYLTRANSFERASE, MITOCHONDRIAL"/>
    <property type="match status" value="1"/>
</dbReference>
<dbReference type="Gene3D" id="3.40.50.1370">
    <property type="entry name" value="Aspartate/ornithine carbamoyltransferase"/>
    <property type="match status" value="2"/>
</dbReference>
<gene>
    <name evidence="11" type="primary">argF</name>
    <name evidence="11" type="ORF">GCM10014713_09900</name>
</gene>
<sequence>MATDLTGRHFLKELDFTAEEFRGLIALAAELKAAKKAGTEVQRLRGKNIALIFEKTSTRTRCAFEVAAADQGASTTYLDPAGSQMGHKESVKDTARVLGRMFDAIEYRGDGQATVEELAAHAGVPVLNGLTDDWHPTQMLADVLTMTEHSDKPLTKLTFAYLGDARFNMGNSYLVTGALLGMDVRIVAPKEYWPAEPVVALARQAAETSGARITLTDNVTDGVRGCDFVATDVWVSMGEPKAVWDERIAALAPYAVTMDVLRATGNADVKFLHCLPAFHDLGTAVGRDIHARHGLTELEVTDEVFESAHSVVFDEAENRMHTIKAVLVATLAGGAAQS</sequence>
<reference evidence="11" key="2">
    <citation type="submission" date="2020-09" db="EMBL/GenBank/DDBJ databases">
        <authorList>
            <person name="Sun Q."/>
            <person name="Ohkuma M."/>
        </authorList>
    </citation>
    <scope>NUCLEOTIDE SEQUENCE</scope>
    <source>
        <strain evidence="11">JCM 3172</strain>
    </source>
</reference>
<feature type="domain" description="Aspartate/ornithine carbamoyltransferase carbamoyl-P binding" evidence="10">
    <location>
        <begin position="8"/>
        <end position="148"/>
    </location>
</feature>
<dbReference type="GO" id="GO:0004585">
    <property type="term" value="F:ornithine carbamoyltransferase activity"/>
    <property type="evidence" value="ECO:0007669"/>
    <property type="project" value="UniProtKB-UniRule"/>
</dbReference>
<name>A0A918GXX2_9ACTN</name>
<dbReference type="EMBL" id="BMQQ01000002">
    <property type="protein sequence ID" value="GGT18964.1"/>
    <property type="molecule type" value="Genomic_DNA"/>
</dbReference>
<dbReference type="FunFam" id="3.40.50.1370:FF:000004">
    <property type="entry name" value="Ornithine carbamoyltransferase"/>
    <property type="match status" value="1"/>
</dbReference>
<dbReference type="AlphaFoldDB" id="A0A918GXX2"/>
<keyword evidence="12" id="KW-1185">Reference proteome</keyword>
<feature type="binding site" evidence="8">
    <location>
        <position position="232"/>
    </location>
    <ligand>
        <name>L-ornithine</name>
        <dbReference type="ChEBI" id="CHEBI:46911"/>
    </ligand>
</feature>
<evidence type="ECO:0000256" key="8">
    <source>
        <dbReference type="HAMAP-Rule" id="MF_01109"/>
    </source>
</evidence>
<evidence type="ECO:0000256" key="5">
    <source>
        <dbReference type="ARBA" id="ARBA00022490"/>
    </source>
</evidence>
<dbReference type="GO" id="GO:0019240">
    <property type="term" value="P:citrulline biosynthetic process"/>
    <property type="evidence" value="ECO:0007669"/>
    <property type="project" value="UniProtKB-ARBA"/>
</dbReference>
<feature type="binding site" evidence="8">
    <location>
        <position position="319"/>
    </location>
    <ligand>
        <name>carbamoyl phosphate</name>
        <dbReference type="ChEBI" id="CHEBI:58228"/>
    </ligand>
</feature>
<feature type="domain" description="Aspartate/ornithine carbamoyltransferase Asp/Orn-binding" evidence="9">
    <location>
        <begin position="156"/>
        <end position="329"/>
    </location>
</feature>
<feature type="binding site" evidence="8">
    <location>
        <position position="168"/>
    </location>
    <ligand>
        <name>L-ornithine</name>
        <dbReference type="ChEBI" id="CHEBI:46911"/>
    </ligand>
</feature>
<dbReference type="PRINTS" id="PR00102">
    <property type="entry name" value="OTCASE"/>
</dbReference>
<evidence type="ECO:0000256" key="3">
    <source>
        <dbReference type="ARBA" id="ARBA00007805"/>
    </source>
</evidence>
<comment type="function">
    <text evidence="1">Reversibly catalyzes the transfer of the carbamoyl group from carbamoyl phosphate (CP) to the N(epsilon) atom of ornithine (ORN) to produce L-citrulline.</text>
</comment>
<evidence type="ECO:0000313" key="11">
    <source>
        <dbReference type="EMBL" id="GGT18964.1"/>
    </source>
</evidence>
<dbReference type="PROSITE" id="PS00097">
    <property type="entry name" value="CARBAMOYLTRANSFERASE"/>
    <property type="match status" value="1"/>
</dbReference>